<proteinExistence type="predicted"/>
<evidence type="ECO:0000313" key="8">
    <source>
        <dbReference type="EMBL" id="KWZ82223.1"/>
    </source>
</evidence>
<feature type="domain" description="Helicase ATP-binding" evidence="6">
    <location>
        <begin position="19"/>
        <end position="183"/>
    </location>
</feature>
<dbReference type="SMART" id="SM00490">
    <property type="entry name" value="HELICc"/>
    <property type="match status" value="1"/>
</dbReference>
<feature type="compositionally biased region" description="Basic and acidic residues" evidence="5">
    <location>
        <begin position="235"/>
        <end position="246"/>
    </location>
</feature>
<organism evidence="8 9">
    <name type="scientific">Bifidobacterium bifidum</name>
    <dbReference type="NCBI Taxonomy" id="1681"/>
    <lineage>
        <taxon>Bacteria</taxon>
        <taxon>Bacillati</taxon>
        <taxon>Actinomycetota</taxon>
        <taxon>Actinomycetes</taxon>
        <taxon>Bifidobacteriales</taxon>
        <taxon>Bifidobacteriaceae</taxon>
        <taxon>Bifidobacterium</taxon>
    </lineage>
</organism>
<evidence type="ECO:0000256" key="2">
    <source>
        <dbReference type="ARBA" id="ARBA00022801"/>
    </source>
</evidence>
<dbReference type="InterPro" id="IPR014001">
    <property type="entry name" value="Helicase_ATP-bd"/>
</dbReference>
<dbReference type="FunFam" id="1.20.120.1080:FF:000005">
    <property type="entry name" value="ATP-dependent helicase HrpA"/>
    <property type="match status" value="1"/>
</dbReference>
<gene>
    <name evidence="8" type="ORF">HMPREF3196_00526</name>
</gene>
<dbReference type="Gene3D" id="1.20.120.1080">
    <property type="match status" value="1"/>
</dbReference>
<dbReference type="InterPro" id="IPR011545">
    <property type="entry name" value="DEAD/DEAH_box_helicase_dom"/>
</dbReference>
<evidence type="ECO:0000259" key="6">
    <source>
        <dbReference type="PROSITE" id="PS51192"/>
    </source>
</evidence>
<dbReference type="SMART" id="SM00487">
    <property type="entry name" value="DEXDc"/>
    <property type="match status" value="1"/>
</dbReference>
<dbReference type="InterPro" id="IPR011709">
    <property type="entry name" value="DEAD-box_helicase_OB_fold"/>
</dbReference>
<feature type="region of interest" description="Disordered" evidence="5">
    <location>
        <begin position="227"/>
        <end position="249"/>
    </location>
</feature>
<dbReference type="Pfam" id="PF00270">
    <property type="entry name" value="DEAD"/>
    <property type="match status" value="1"/>
</dbReference>
<dbReference type="EMBL" id="LRPO01000019">
    <property type="protein sequence ID" value="KWZ82223.1"/>
    <property type="molecule type" value="Genomic_DNA"/>
</dbReference>
<dbReference type="PROSITE" id="PS51194">
    <property type="entry name" value="HELICASE_CTER"/>
    <property type="match status" value="1"/>
</dbReference>
<dbReference type="InterPro" id="IPR024590">
    <property type="entry name" value="HrpA_C"/>
</dbReference>
<evidence type="ECO:0000313" key="9">
    <source>
        <dbReference type="Proteomes" id="UP000070092"/>
    </source>
</evidence>
<dbReference type="PROSITE" id="PS51192">
    <property type="entry name" value="HELICASE_ATP_BIND_1"/>
    <property type="match status" value="1"/>
</dbReference>
<sequence>MKFTYPSELPVSAARDDIAKAVSSSQVVIVSGQTGSGKTTQLPKILLELGRGTHGRQIVHTQPRRLAARTVAERIASEMGVHLGDEIGYQVRFTDETSPKTRLRVVTDGILLAQIQRDPQLRQYDTIVIDEAHERSLNIDFLLGYLTALLPKRRDLKLIITSATIDSVKFQEHFEHALHEKVPVIEVSGRTYPVQVVYEPLGTAPALMRHVPGFETGAMPGEESYAELSAAPSDGGRDRGSSREPDMDMPTAVARACAELIIHSSHERGARDILVFASGERDIHEFENALRRHYGPRADDMRHPDAIEIMPLFARLSSKEQHRVFEPHTHQRIVIATNVAETSLTVPGIRYVVDPGTARISRYSKTAKVQRLPIEPISQASADQRSGRCGRIADGIAIRLYSREDYETRPRFTEPEILRTSLGAVVLHMLSVGVARTAEDVTNFGFIDPPDMKAVSDGFNELTELKAIGRKRGEVTLTHVGRQLARIPIDVRLGRMVIEAAKSSTPDTLAAVLVIVAFLSLQDPRERPDEARDEADRIHNRYADPSSDYLTALNIWDRIFQADGEPSNNALRRICKSEYFSWLRVRQWKDLVNQLTEMCRELKFKVGSPQPVSRPDLAVRQLPINQQAAHSLCCSWDDRGIHTSMLSGLLSMMGMQIVREPKASDFAGLKGAAKAKAIKRAQKMAKNDYQGARGTHFALFPASAVAKSTPQWVMSTELVETSRLWARYSAAIDPAWAEPLAGQLTRTTYAEPHWSGSRGSAVATAKVLLYGLPIIADRTVQWGRINPMEARDFLIRQGLVEGDVQQRFSYDDFLARNRDILDEAAEDASRTRQVSQSVSDEDLYDFYQSVIPNDVTCVADLAKWWKREHGEHPHLLDFDPDKVERLSSAESVSLADYPDHWHALGTDGQPIDLRLSYIYDPHDPADGVTVHVPLKALSRLTPEQFTWNVPGLLDELIVGLIKSLPKSLRVQFVPAPDTARKIRAWIDDRYPALPGTGTSDGQGHAWPDLPHVFTQAAIDTVGAQIHPEVLTGELWEKLPAYLRMTFSIEQQLPAPRNARGRRHARGPVKVLGSGKSLTALQRQFAEQAEASARRMVEHKAEQAASQGKLVEQANLLHKAGATSESRAVMLWRGALDALRMPSERISSRWLGAEALMLASAPYPSTKALVEDLQLATVKRLLPNIDTLPDDDALADAVMGVTEVYEDTVYALAHDVIAILRAYANVDKATSGKADLPMLSVLQSVREHIATLVFPGFIGATPPAALPRIPKYLEADLIRLTKAKNDKNRDVRWAWEADEARQLVDKAVQRAKTEPAGPRHEALTKQADDARWMLEEFYVSLWAQELGTAKPVSLQRIKKTLGK</sequence>
<evidence type="ECO:0000256" key="3">
    <source>
        <dbReference type="ARBA" id="ARBA00022806"/>
    </source>
</evidence>
<name>A0A133KRL5_BIFBI</name>
<reference evidence="8 9" key="1">
    <citation type="submission" date="2016-01" db="EMBL/GenBank/DDBJ databases">
        <authorList>
            <person name="Oliw E.H."/>
        </authorList>
    </citation>
    <scope>NUCLEOTIDE SEQUENCE [LARGE SCALE GENOMIC DNA]</scope>
    <source>
        <strain evidence="8 9">MJR8628B</strain>
    </source>
</reference>
<dbReference type="InterPro" id="IPR001650">
    <property type="entry name" value="Helicase_C-like"/>
</dbReference>
<dbReference type="Gene3D" id="3.40.50.300">
    <property type="entry name" value="P-loop containing nucleotide triphosphate hydrolases"/>
    <property type="match status" value="2"/>
</dbReference>
<evidence type="ECO:0000256" key="1">
    <source>
        <dbReference type="ARBA" id="ARBA00022741"/>
    </source>
</evidence>
<dbReference type="PANTHER" id="PTHR18934:SF99">
    <property type="entry name" value="ATP-DEPENDENT RNA HELICASE DHX37-RELATED"/>
    <property type="match status" value="1"/>
</dbReference>
<dbReference type="GO" id="GO:0005524">
    <property type="term" value="F:ATP binding"/>
    <property type="evidence" value="ECO:0007669"/>
    <property type="project" value="UniProtKB-KW"/>
</dbReference>
<dbReference type="GO" id="GO:0004386">
    <property type="term" value="F:helicase activity"/>
    <property type="evidence" value="ECO:0007669"/>
    <property type="project" value="UniProtKB-KW"/>
</dbReference>
<dbReference type="PATRIC" id="fig|1681.53.peg.513"/>
<evidence type="ECO:0000259" key="7">
    <source>
        <dbReference type="PROSITE" id="PS51194"/>
    </source>
</evidence>
<accession>A0A133KRL5</accession>
<dbReference type="RefSeq" id="WP_061085826.1">
    <property type="nucleotide sequence ID" value="NZ_JBMFCP010000009.1"/>
</dbReference>
<keyword evidence="2" id="KW-0378">Hydrolase</keyword>
<dbReference type="Pfam" id="PF00271">
    <property type="entry name" value="Helicase_C"/>
    <property type="match status" value="1"/>
</dbReference>
<comment type="caution">
    <text evidence="8">The sequence shown here is derived from an EMBL/GenBank/DDBJ whole genome shotgun (WGS) entry which is preliminary data.</text>
</comment>
<keyword evidence="3 8" id="KW-0347">Helicase</keyword>
<dbReference type="Pfam" id="PF11898">
    <property type="entry name" value="DUF3418"/>
    <property type="match status" value="2"/>
</dbReference>
<dbReference type="SMART" id="SM00847">
    <property type="entry name" value="HA2"/>
    <property type="match status" value="1"/>
</dbReference>
<feature type="domain" description="Helicase C-terminal" evidence="7">
    <location>
        <begin position="256"/>
        <end position="433"/>
    </location>
</feature>
<evidence type="ECO:0000256" key="5">
    <source>
        <dbReference type="SAM" id="MobiDB-lite"/>
    </source>
</evidence>
<dbReference type="SUPFAM" id="SSF52540">
    <property type="entry name" value="P-loop containing nucleoside triphosphate hydrolases"/>
    <property type="match status" value="1"/>
</dbReference>
<evidence type="ECO:0000256" key="4">
    <source>
        <dbReference type="ARBA" id="ARBA00022840"/>
    </source>
</evidence>
<dbReference type="Pfam" id="PF07717">
    <property type="entry name" value="OB_NTP_bind"/>
    <property type="match status" value="1"/>
</dbReference>
<dbReference type="PANTHER" id="PTHR18934">
    <property type="entry name" value="ATP-DEPENDENT RNA HELICASE"/>
    <property type="match status" value="1"/>
</dbReference>
<dbReference type="InterPro" id="IPR007502">
    <property type="entry name" value="Helicase-assoc_dom"/>
</dbReference>
<dbReference type="Proteomes" id="UP000070092">
    <property type="component" value="Unassembled WGS sequence"/>
</dbReference>
<dbReference type="GO" id="GO:0003723">
    <property type="term" value="F:RNA binding"/>
    <property type="evidence" value="ECO:0007669"/>
    <property type="project" value="TreeGrafter"/>
</dbReference>
<dbReference type="InterPro" id="IPR027417">
    <property type="entry name" value="P-loop_NTPase"/>
</dbReference>
<keyword evidence="1" id="KW-0547">Nucleotide-binding</keyword>
<dbReference type="GO" id="GO:0016787">
    <property type="term" value="F:hydrolase activity"/>
    <property type="evidence" value="ECO:0007669"/>
    <property type="project" value="UniProtKB-KW"/>
</dbReference>
<keyword evidence="4" id="KW-0067">ATP-binding</keyword>
<protein>
    <submittedName>
        <fullName evidence="8">ATP-dependent helicase HrpA</fullName>
    </submittedName>
</protein>
<dbReference type="CDD" id="cd18791">
    <property type="entry name" value="SF2_C_RHA"/>
    <property type="match status" value="1"/>
</dbReference>